<organism evidence="6 7">
    <name type="scientific">Camelina sativa</name>
    <name type="common">False flax</name>
    <name type="synonym">Myagrum sativum</name>
    <dbReference type="NCBI Taxonomy" id="90675"/>
    <lineage>
        <taxon>Eukaryota</taxon>
        <taxon>Viridiplantae</taxon>
        <taxon>Streptophyta</taxon>
        <taxon>Embryophyta</taxon>
        <taxon>Tracheophyta</taxon>
        <taxon>Spermatophyta</taxon>
        <taxon>Magnoliopsida</taxon>
        <taxon>eudicotyledons</taxon>
        <taxon>Gunneridae</taxon>
        <taxon>Pentapetalae</taxon>
        <taxon>rosids</taxon>
        <taxon>malvids</taxon>
        <taxon>Brassicales</taxon>
        <taxon>Brassicaceae</taxon>
        <taxon>Camelineae</taxon>
        <taxon>Camelina</taxon>
    </lineage>
</organism>
<keyword evidence="2" id="KW-0805">Transcription regulation</keyword>
<evidence type="ECO:0000256" key="4">
    <source>
        <dbReference type="ARBA" id="ARBA00023163"/>
    </source>
</evidence>
<evidence type="ECO:0000256" key="5">
    <source>
        <dbReference type="ARBA" id="ARBA00023242"/>
    </source>
</evidence>
<dbReference type="Proteomes" id="UP000694864">
    <property type="component" value="Chromosome 16"/>
</dbReference>
<dbReference type="Gene3D" id="2.40.330.10">
    <property type="entry name" value="DNA-binding pseudobarrel domain"/>
    <property type="match status" value="1"/>
</dbReference>
<dbReference type="Pfam" id="PF03754">
    <property type="entry name" value="At2g31720-like"/>
    <property type="match status" value="1"/>
</dbReference>
<sequence>MPIEEEEVSKDVEAAETLLIMKSSKPTREEYQRLRLCMLNHAEWRMSFRRNESSSSTTIATENGNLRRQKAVQNLFKFPKVRNPTPEWLIRLMREKKDGDEEDNSKKIIDKELTDTDVIANNNRLSLPVSEIVELDFLNPAEEFIIENDANKPRKVGVNAILLATYRNEVKEYIMRLKLWMMGDCPVYNLVTKWNQVVKDLSLESEDQISVWSFRSEDQLYFVIVPFLRQVILGR</sequence>
<name>A0ABM0WPY1_CAMSA</name>
<dbReference type="InterPro" id="IPR005508">
    <property type="entry name" value="At2g31720-like"/>
</dbReference>
<evidence type="ECO:0000313" key="7">
    <source>
        <dbReference type="RefSeq" id="XP_010474439.1"/>
    </source>
</evidence>
<proteinExistence type="predicted"/>
<evidence type="ECO:0000256" key="2">
    <source>
        <dbReference type="ARBA" id="ARBA00023015"/>
    </source>
</evidence>
<evidence type="ECO:0000256" key="3">
    <source>
        <dbReference type="ARBA" id="ARBA00023125"/>
    </source>
</evidence>
<dbReference type="GeneID" id="104753964"/>
<comment type="subcellular location">
    <subcellularLocation>
        <location evidence="1">Nucleus</location>
    </subcellularLocation>
</comment>
<evidence type="ECO:0000313" key="6">
    <source>
        <dbReference type="Proteomes" id="UP000694864"/>
    </source>
</evidence>
<reference evidence="7" key="2">
    <citation type="submission" date="2025-08" db="UniProtKB">
        <authorList>
            <consortium name="RefSeq"/>
        </authorList>
    </citation>
    <scope>IDENTIFICATION</scope>
    <source>
        <tissue evidence="7">Leaf</tissue>
    </source>
</reference>
<dbReference type="InterPro" id="IPR015300">
    <property type="entry name" value="DNA-bd_pseudobarrel_sf"/>
</dbReference>
<dbReference type="PANTHER" id="PTHR31541:SF25">
    <property type="entry name" value="GAMMA-GLIADIN B"/>
    <property type="match status" value="1"/>
</dbReference>
<evidence type="ECO:0000256" key="1">
    <source>
        <dbReference type="ARBA" id="ARBA00004123"/>
    </source>
</evidence>
<protein>
    <submittedName>
        <fullName evidence="7">B3 domain-containing protein At2g24670-like</fullName>
    </submittedName>
</protein>
<keyword evidence="3" id="KW-0238">DNA-binding</keyword>
<keyword evidence="4" id="KW-0804">Transcription</keyword>
<accession>A0ABM0WPY1</accession>
<keyword evidence="6" id="KW-1185">Reference proteome</keyword>
<reference evidence="6" key="1">
    <citation type="journal article" date="2014" name="Nat. Commun.">
        <title>The emerging biofuel crop Camelina sativa retains a highly undifferentiated hexaploid genome structure.</title>
        <authorList>
            <person name="Kagale S."/>
            <person name="Koh C."/>
            <person name="Nixon J."/>
            <person name="Bollina V."/>
            <person name="Clarke W.E."/>
            <person name="Tuteja R."/>
            <person name="Spillane C."/>
            <person name="Robinson S.J."/>
            <person name="Links M.G."/>
            <person name="Clarke C."/>
            <person name="Higgins E.E."/>
            <person name="Huebert T."/>
            <person name="Sharpe A.G."/>
            <person name="Parkin I.A."/>
        </authorList>
    </citation>
    <scope>NUCLEOTIDE SEQUENCE [LARGE SCALE GENOMIC DNA]</scope>
    <source>
        <strain evidence="6">cv. DH55</strain>
    </source>
</reference>
<dbReference type="RefSeq" id="XP_010474439.1">
    <property type="nucleotide sequence ID" value="XM_010476137.1"/>
</dbReference>
<dbReference type="PANTHER" id="PTHR31541">
    <property type="entry name" value="B3 DOMAIN PLANT PROTEIN-RELATED"/>
    <property type="match status" value="1"/>
</dbReference>
<gene>
    <name evidence="7" type="primary">LOC104753964</name>
</gene>
<dbReference type="SUPFAM" id="SSF101936">
    <property type="entry name" value="DNA-binding pseudobarrel domain"/>
    <property type="match status" value="1"/>
</dbReference>
<keyword evidence="5" id="KW-0539">Nucleus</keyword>